<reference evidence="1 2" key="1">
    <citation type="submission" date="2014-12" db="EMBL/GenBank/DDBJ databases">
        <title>Draft genome sequences of 29 type strains of Enterococci.</title>
        <authorList>
            <person name="Zhong Z."/>
            <person name="Sun Z."/>
            <person name="Liu W."/>
            <person name="Zhang W."/>
            <person name="Zhang H."/>
        </authorList>
    </citation>
    <scope>NUCLEOTIDE SEQUENCE [LARGE SCALE GENOMIC DNA]</scope>
    <source>
        <strain evidence="1 2">DSM 22802</strain>
    </source>
</reference>
<gene>
    <name evidence="1" type="ORF">RV00_GL002967</name>
</gene>
<evidence type="ECO:0000313" key="2">
    <source>
        <dbReference type="Proteomes" id="UP000183700"/>
    </source>
</evidence>
<evidence type="ECO:0000313" key="1">
    <source>
        <dbReference type="EMBL" id="OJG35136.1"/>
    </source>
</evidence>
<sequence length="128" mass="14945">MEELLMLETPSAAQKFLDSMTEINKQRLLNALLGLDSTHALNCNTSFYSYRNLKKIFKPNKAQPMQTLHFSNTTNDQLVIRQLKQHSFLKNSYRIEIRLNSVLYDYQLIDCLLQQLNESCCTDLFSYA</sequence>
<accession>A0A1L8ST26</accession>
<proteinExistence type="predicted"/>
<dbReference type="AlphaFoldDB" id="A0A1L8ST26"/>
<organism evidence="1 2">
    <name type="scientific">Enterococcus devriesei</name>
    <dbReference type="NCBI Taxonomy" id="319970"/>
    <lineage>
        <taxon>Bacteria</taxon>
        <taxon>Bacillati</taxon>
        <taxon>Bacillota</taxon>
        <taxon>Bacilli</taxon>
        <taxon>Lactobacillales</taxon>
        <taxon>Enterococcaceae</taxon>
        <taxon>Enterococcus</taxon>
    </lineage>
</organism>
<dbReference type="STRING" id="319970.RV00_GL002967"/>
<dbReference type="EMBL" id="JXKM01000008">
    <property type="protein sequence ID" value="OJG35136.1"/>
    <property type="molecule type" value="Genomic_DNA"/>
</dbReference>
<dbReference type="Proteomes" id="UP000183700">
    <property type="component" value="Unassembled WGS sequence"/>
</dbReference>
<protein>
    <submittedName>
        <fullName evidence="1">Uncharacterized protein</fullName>
    </submittedName>
</protein>
<comment type="caution">
    <text evidence="1">The sequence shown here is derived from an EMBL/GenBank/DDBJ whole genome shotgun (WGS) entry which is preliminary data.</text>
</comment>
<name>A0A1L8ST26_9ENTE</name>
<keyword evidence="2" id="KW-1185">Reference proteome</keyword>